<dbReference type="PANTHER" id="PTHR43542">
    <property type="entry name" value="METHYLTRANSFERASE"/>
    <property type="match status" value="1"/>
</dbReference>
<dbReference type="EMBL" id="LQBM01000003">
    <property type="protein sequence ID" value="KUG59101.1"/>
    <property type="molecule type" value="Genomic_DNA"/>
</dbReference>
<keyword evidence="1 4" id="KW-0489">Methyltransferase</keyword>
<dbReference type="AlphaFoldDB" id="A0A0W8IGJ3"/>
<comment type="caution">
    <text evidence="3">The sequence shown here is derived from an EMBL/GenBank/DDBJ whole genome shotgun (WGS) entry which is preliminary data.</text>
</comment>
<reference evidence="3" key="2">
    <citation type="submission" date="2015-12" db="EMBL/GenBank/DDBJ databases">
        <authorList>
            <person name="Shamseldin A."/>
            <person name="Moawad H."/>
            <person name="Abd El-Rahim W.M."/>
            <person name="Sadowsky M.J."/>
        </authorList>
    </citation>
    <scope>NUCLEOTIDE SEQUENCE [LARGE SCALE GENOMIC DNA]</scope>
    <source>
        <strain evidence="3">CD08_7</strain>
    </source>
</reference>
<dbReference type="NCBIfam" id="TIGR00095">
    <property type="entry name" value="16S rRNA (guanine(966)-N(2))-methyltransferase RsmD"/>
    <property type="match status" value="1"/>
</dbReference>
<protein>
    <submittedName>
        <fullName evidence="4">16S rRNA (Guanine966-N2)-methyltransferase</fullName>
        <ecNumber evidence="4">2.1.1.171</ecNumber>
    </submittedName>
</protein>
<evidence type="ECO:0000313" key="5">
    <source>
        <dbReference type="Proteomes" id="UP000054023"/>
    </source>
</evidence>
<dbReference type="OrthoDB" id="9803017at2"/>
<accession>A0A0W8IGJ3</accession>
<dbReference type="Proteomes" id="UP000546252">
    <property type="component" value="Unassembled WGS sequence"/>
</dbReference>
<evidence type="ECO:0000256" key="2">
    <source>
        <dbReference type="ARBA" id="ARBA00022679"/>
    </source>
</evidence>
<evidence type="ECO:0000313" key="6">
    <source>
        <dbReference type="Proteomes" id="UP000546252"/>
    </source>
</evidence>
<dbReference type="Gene3D" id="3.40.50.150">
    <property type="entry name" value="Vaccinia Virus protein VP39"/>
    <property type="match status" value="1"/>
</dbReference>
<dbReference type="CDD" id="cd02440">
    <property type="entry name" value="AdoMet_MTases"/>
    <property type="match status" value="1"/>
</dbReference>
<dbReference type="STRING" id="317018.AVL63_03640"/>
<keyword evidence="5" id="KW-1185">Reference proteome</keyword>
<dbReference type="PIRSF" id="PIRSF004553">
    <property type="entry name" value="CHP00095"/>
    <property type="match status" value="1"/>
</dbReference>
<gene>
    <name evidence="3" type="ORF">AVL63_03640</name>
    <name evidence="4" type="ORF">HNR24_000990</name>
</gene>
<dbReference type="PANTHER" id="PTHR43542:SF1">
    <property type="entry name" value="METHYLTRANSFERASE"/>
    <property type="match status" value="1"/>
</dbReference>
<evidence type="ECO:0000256" key="1">
    <source>
        <dbReference type="ARBA" id="ARBA00022603"/>
    </source>
</evidence>
<evidence type="ECO:0000313" key="4">
    <source>
        <dbReference type="EMBL" id="MBA8921057.1"/>
    </source>
</evidence>
<dbReference type="EC" id="2.1.1.171" evidence="4"/>
<dbReference type="GO" id="GO:0052913">
    <property type="term" value="F:16S rRNA (guanine(966)-N(2))-methyltransferase activity"/>
    <property type="evidence" value="ECO:0007669"/>
    <property type="project" value="UniProtKB-EC"/>
</dbReference>
<keyword evidence="2 4" id="KW-0808">Transferase</keyword>
<reference evidence="4 6" key="3">
    <citation type="submission" date="2020-08" db="EMBL/GenBank/DDBJ databases">
        <title>Sequencing the genomes of 1000 actinobacteria strains.</title>
        <authorList>
            <person name="Klenk H.-P."/>
        </authorList>
    </citation>
    <scope>NUCLEOTIDE SEQUENCE [LARGE SCALE GENOMIC DNA]</scope>
    <source>
        <strain evidence="4 6">DSM 19081</strain>
    </source>
</reference>
<evidence type="ECO:0000313" key="3">
    <source>
        <dbReference type="EMBL" id="KUG59101.1"/>
    </source>
</evidence>
<proteinExistence type="predicted"/>
<name>A0A0W8IGJ3_9MICC</name>
<dbReference type="InterPro" id="IPR004398">
    <property type="entry name" value="RNA_MeTrfase_RsmD"/>
</dbReference>
<dbReference type="Pfam" id="PF03602">
    <property type="entry name" value="Cons_hypoth95"/>
    <property type="match status" value="1"/>
</dbReference>
<reference evidence="5" key="1">
    <citation type="submission" date="2015-12" db="EMBL/GenBank/DDBJ databases">
        <authorList>
            <person name="Nair G.R."/>
            <person name="Kaur G."/>
            <person name="Mayilraj S."/>
        </authorList>
    </citation>
    <scope>NUCLEOTIDE SEQUENCE [LARGE SCALE GENOMIC DNA]</scope>
    <source>
        <strain evidence="5">CD08_7</strain>
    </source>
</reference>
<organism evidence="3 5">
    <name type="scientific">Nesterenkonia jeotgali</name>
    <dbReference type="NCBI Taxonomy" id="317018"/>
    <lineage>
        <taxon>Bacteria</taxon>
        <taxon>Bacillati</taxon>
        <taxon>Actinomycetota</taxon>
        <taxon>Actinomycetes</taxon>
        <taxon>Micrococcales</taxon>
        <taxon>Micrococcaceae</taxon>
        <taxon>Nesterenkonia</taxon>
    </lineage>
</organism>
<dbReference type="EMBL" id="JACJIH010000001">
    <property type="protein sequence ID" value="MBA8921057.1"/>
    <property type="molecule type" value="Genomic_DNA"/>
</dbReference>
<sequence>MSRIIAGTHKGRRLVAVPTDATRPTSDRVKESLFSRLEGFDALIDAVVVDLYAGSGALGFESLSRGARSLEAVDKAEAAVRTLRRNAEFFGSEAPQALRKPVTVHKADALRYLGSRSGPPIELLFLDPPYSLGDSELLKVLGAAREQLHEAATVVIERDAGSGTPSLPEGLEIFSEKSYGSTQIFMVEPTPAALPH</sequence>
<dbReference type="InterPro" id="IPR029063">
    <property type="entry name" value="SAM-dependent_MTases_sf"/>
</dbReference>
<dbReference type="Proteomes" id="UP000054023">
    <property type="component" value="Unassembled WGS sequence"/>
</dbReference>
<dbReference type="SUPFAM" id="SSF53335">
    <property type="entry name" value="S-adenosyl-L-methionine-dependent methyltransferases"/>
    <property type="match status" value="1"/>
</dbReference>